<dbReference type="InterPro" id="IPR025857">
    <property type="entry name" value="MacB_PCD"/>
</dbReference>
<evidence type="ECO:0008006" key="12">
    <source>
        <dbReference type="Google" id="ProtNLM"/>
    </source>
</evidence>
<feature type="transmembrane region" description="Helical" evidence="7">
    <location>
        <begin position="20"/>
        <end position="38"/>
    </location>
</feature>
<evidence type="ECO:0000256" key="5">
    <source>
        <dbReference type="ARBA" id="ARBA00022989"/>
    </source>
</evidence>
<feature type="transmembrane region" description="Helical" evidence="7">
    <location>
        <begin position="402"/>
        <end position="422"/>
    </location>
</feature>
<evidence type="ECO:0000256" key="2">
    <source>
        <dbReference type="ARBA" id="ARBA00005236"/>
    </source>
</evidence>
<proteinExistence type="inferred from homology"/>
<protein>
    <recommendedName>
        <fullName evidence="12">ABC3 transporter permease protein domain-containing protein</fullName>
    </recommendedName>
</protein>
<evidence type="ECO:0000259" key="9">
    <source>
        <dbReference type="Pfam" id="PF12704"/>
    </source>
</evidence>
<dbReference type="Proteomes" id="UP000027341">
    <property type="component" value="Unassembled WGS sequence"/>
</dbReference>
<evidence type="ECO:0000256" key="4">
    <source>
        <dbReference type="ARBA" id="ARBA00022692"/>
    </source>
</evidence>
<evidence type="ECO:0000313" key="10">
    <source>
        <dbReference type="EMBL" id="KDN96252.1"/>
    </source>
</evidence>
<keyword evidence="4 7" id="KW-0812">Transmembrane</keyword>
<evidence type="ECO:0000256" key="6">
    <source>
        <dbReference type="ARBA" id="ARBA00023136"/>
    </source>
</evidence>
<dbReference type="PANTHER" id="PTHR30489">
    <property type="entry name" value="LIPOPROTEIN-RELEASING SYSTEM TRANSMEMBRANE PROTEIN LOLE"/>
    <property type="match status" value="1"/>
</dbReference>
<organism evidence="10 11">
    <name type="scientific">Hydrogenovibrio marinus</name>
    <dbReference type="NCBI Taxonomy" id="28885"/>
    <lineage>
        <taxon>Bacteria</taxon>
        <taxon>Pseudomonadati</taxon>
        <taxon>Pseudomonadota</taxon>
        <taxon>Gammaproteobacteria</taxon>
        <taxon>Thiotrichales</taxon>
        <taxon>Piscirickettsiaceae</taxon>
        <taxon>Hydrogenovibrio</taxon>
    </lineage>
</organism>
<feature type="domain" description="ABC3 transporter permease C-terminal" evidence="8">
    <location>
        <begin position="296"/>
        <end position="428"/>
    </location>
</feature>
<accession>A0A066ZS06</accession>
<gene>
    <name evidence="10" type="ORF">EI16_08210</name>
</gene>
<dbReference type="AlphaFoldDB" id="A0A066ZS06"/>
<evidence type="ECO:0000256" key="7">
    <source>
        <dbReference type="SAM" id="Phobius"/>
    </source>
</evidence>
<keyword evidence="6 7" id="KW-0472">Membrane</keyword>
<evidence type="ECO:0000259" key="8">
    <source>
        <dbReference type="Pfam" id="PF02687"/>
    </source>
</evidence>
<dbReference type="EMBL" id="JMIU01000001">
    <property type="protein sequence ID" value="KDN96252.1"/>
    <property type="molecule type" value="Genomic_DNA"/>
</dbReference>
<sequence length="434" mass="47750">MLLFISWRNIWRNPVRSLLTVSALSGSLVMLILYSAMLEGMSDQMISYATDISTGKLQIHRKAYLDDQDLYATLSWQTLDQLEKQNPDLKFAPRLYAAGLASSKQNSTGVLIEAVDPKQENQVTHLLEHLRNGKADLEMAPIKNDTQDEINPEGYGVLVGTQLAKNLQLTLGSELILMTQAADGSIGNALYRVTGILSPFDPNFDRMGVLMSVPAYQDLMAMQNGIHEVAIKTPEDADLTEIQQHLQQQLAEISTQQVKSGDTLKNLGGKFVVETWKQLNPSVASMLSLSRSMLLIIGVIVISLAALGMINTLMMAIHERTHEFGILLSIGLKRWAILVMILLESLYLAVLSAIIGAVIGGAVALRFEHHGIDFSSQLPDGYDWAGVVFEPIMKGAISMEQIWQAVIMMLVLTVIASLIPALRTLKLNTAEAIR</sequence>
<feature type="transmembrane region" description="Helical" evidence="7">
    <location>
        <begin position="294"/>
        <end position="317"/>
    </location>
</feature>
<dbReference type="GO" id="GO:0044874">
    <property type="term" value="P:lipoprotein localization to outer membrane"/>
    <property type="evidence" value="ECO:0007669"/>
    <property type="project" value="TreeGrafter"/>
</dbReference>
<dbReference type="InterPro" id="IPR003838">
    <property type="entry name" value="ABC3_permease_C"/>
</dbReference>
<dbReference type="PANTHER" id="PTHR30489:SF0">
    <property type="entry name" value="LIPOPROTEIN-RELEASING SYSTEM TRANSMEMBRANE PROTEIN LOLE"/>
    <property type="match status" value="1"/>
</dbReference>
<dbReference type="InterPro" id="IPR051447">
    <property type="entry name" value="Lipoprotein-release_system"/>
</dbReference>
<reference evidence="10 11" key="1">
    <citation type="submission" date="2014-04" db="EMBL/GenBank/DDBJ databases">
        <title>Draft genome sequence of Hydrogenovibrio marinus MH-110, a model organism for aerobic H2 metabolism.</title>
        <authorList>
            <person name="Cha H.J."/>
            <person name="Jo B.H."/>
            <person name="Hwang B.H."/>
        </authorList>
    </citation>
    <scope>NUCLEOTIDE SEQUENCE [LARGE SCALE GENOMIC DNA]</scope>
    <source>
        <strain evidence="10 11">MH-110</strain>
    </source>
</reference>
<name>A0A066ZS06_HYDMR</name>
<keyword evidence="3" id="KW-1003">Cell membrane</keyword>
<dbReference type="GO" id="GO:0098797">
    <property type="term" value="C:plasma membrane protein complex"/>
    <property type="evidence" value="ECO:0007669"/>
    <property type="project" value="TreeGrafter"/>
</dbReference>
<comment type="subcellular location">
    <subcellularLocation>
        <location evidence="1">Cell membrane</location>
        <topology evidence="1">Multi-pass membrane protein</topology>
    </subcellularLocation>
</comment>
<evidence type="ECO:0000256" key="1">
    <source>
        <dbReference type="ARBA" id="ARBA00004651"/>
    </source>
</evidence>
<dbReference type="Pfam" id="PF02687">
    <property type="entry name" value="FtsX"/>
    <property type="match status" value="1"/>
</dbReference>
<feature type="transmembrane region" description="Helical" evidence="7">
    <location>
        <begin position="337"/>
        <end position="365"/>
    </location>
</feature>
<evidence type="ECO:0000256" key="3">
    <source>
        <dbReference type="ARBA" id="ARBA00022475"/>
    </source>
</evidence>
<feature type="domain" description="MacB-like periplasmic core" evidence="9">
    <location>
        <begin position="17"/>
        <end position="248"/>
    </location>
</feature>
<comment type="similarity">
    <text evidence="2">Belongs to the ABC-4 integral membrane protein family. LolC/E subfamily.</text>
</comment>
<evidence type="ECO:0000313" key="11">
    <source>
        <dbReference type="Proteomes" id="UP000027341"/>
    </source>
</evidence>
<comment type="caution">
    <text evidence="10">The sequence shown here is derived from an EMBL/GenBank/DDBJ whole genome shotgun (WGS) entry which is preliminary data.</text>
</comment>
<keyword evidence="5 7" id="KW-1133">Transmembrane helix</keyword>
<dbReference type="Pfam" id="PF12704">
    <property type="entry name" value="MacB_PCD"/>
    <property type="match status" value="1"/>
</dbReference>
<keyword evidence="11" id="KW-1185">Reference proteome</keyword>
<dbReference type="STRING" id="28885.EI16_08210"/>